<reference evidence="3" key="1">
    <citation type="submission" date="2010-12" db="EMBL/GenBank/DDBJ databases">
        <title>Complete sequence of Desulfovibrio aespoeensis Aspo-2.</title>
        <authorList>
            <consortium name="US DOE Joint Genome Institute"/>
            <person name="Lucas S."/>
            <person name="Copeland A."/>
            <person name="Lapidus A."/>
            <person name="Cheng J.-F."/>
            <person name="Goodwin L."/>
            <person name="Pitluck S."/>
            <person name="Chertkov O."/>
            <person name="Misra M."/>
            <person name="Detter J.C."/>
            <person name="Han C."/>
            <person name="Tapia R."/>
            <person name="Land M."/>
            <person name="Hauser L."/>
            <person name="Kyrpides N."/>
            <person name="Ivanova N."/>
            <person name="Ovchinnikova G."/>
            <person name="Pedersen K."/>
            <person name="Jagevall S."/>
            <person name="Hazen T."/>
            <person name="Woyke T."/>
        </authorList>
    </citation>
    <scope>NUCLEOTIDE SEQUENCE [LARGE SCALE GENOMIC DNA]</scope>
    <source>
        <strain evidence="3">ATCC 700646 / DSM 10631 / Aspo-2</strain>
    </source>
</reference>
<dbReference type="EMBL" id="CP002431">
    <property type="protein sequence ID" value="ADU64008.1"/>
    <property type="molecule type" value="Genomic_DNA"/>
</dbReference>
<evidence type="ECO:0000313" key="3">
    <source>
        <dbReference type="Proteomes" id="UP000002191"/>
    </source>
</evidence>
<proteinExistence type="predicted"/>
<sequence length="31" mass="3465">MAMIGFFWFFLGLGMTIAALVMIKVSTPNEK</sequence>
<protein>
    <submittedName>
        <fullName evidence="2">Uncharacterized protein</fullName>
    </submittedName>
</protein>
<keyword evidence="1" id="KW-0472">Membrane</keyword>
<keyword evidence="1" id="KW-0812">Transmembrane</keyword>
<evidence type="ECO:0000256" key="1">
    <source>
        <dbReference type="SAM" id="Phobius"/>
    </source>
</evidence>
<feature type="transmembrane region" description="Helical" evidence="1">
    <location>
        <begin position="6"/>
        <end position="25"/>
    </location>
</feature>
<evidence type="ECO:0000313" key="2">
    <source>
        <dbReference type="EMBL" id="ADU64008.1"/>
    </source>
</evidence>
<dbReference type="STRING" id="643562.Daes_3015"/>
<dbReference type="HOGENOM" id="CLU_3396155_0_0_7"/>
<dbReference type="KEGG" id="das:Daes_3015"/>
<gene>
    <name evidence="2" type="ordered locus">Daes_3015</name>
</gene>
<organism evidence="2 3">
    <name type="scientific">Pseudodesulfovibrio aespoeensis (strain ATCC 700646 / DSM 10631 / Aspo-2)</name>
    <name type="common">Desulfovibrio aespoeensis</name>
    <dbReference type="NCBI Taxonomy" id="643562"/>
    <lineage>
        <taxon>Bacteria</taxon>
        <taxon>Pseudomonadati</taxon>
        <taxon>Thermodesulfobacteriota</taxon>
        <taxon>Desulfovibrionia</taxon>
        <taxon>Desulfovibrionales</taxon>
        <taxon>Desulfovibrionaceae</taxon>
    </lineage>
</organism>
<dbReference type="AlphaFoldDB" id="E6VZD6"/>
<keyword evidence="1" id="KW-1133">Transmembrane helix</keyword>
<accession>E6VZD6</accession>
<reference evidence="2 3" key="2">
    <citation type="journal article" date="2014" name="Genome Announc.">
        <title>Complete Genome Sequence of the Subsurface, Mesophilic Sulfate-Reducing Bacterium Desulfovibrio aespoeensis Aspo-2.</title>
        <authorList>
            <person name="Pedersen K."/>
            <person name="Bengtsson A."/>
            <person name="Edlund J."/>
            <person name="Rabe L."/>
            <person name="Hazen T."/>
            <person name="Chakraborty R."/>
            <person name="Goodwin L."/>
            <person name="Shapiro N."/>
        </authorList>
    </citation>
    <scope>NUCLEOTIDE SEQUENCE [LARGE SCALE GENOMIC DNA]</scope>
    <source>
        <strain evidence="3">ATCC 700646 / DSM 10631 / Aspo-2</strain>
    </source>
</reference>
<keyword evidence="3" id="KW-1185">Reference proteome</keyword>
<name>E6VZD6_PSEA9</name>
<dbReference type="Proteomes" id="UP000002191">
    <property type="component" value="Chromosome"/>
</dbReference>